<evidence type="ECO:0000259" key="8">
    <source>
        <dbReference type="PROSITE" id="PS50850"/>
    </source>
</evidence>
<dbReference type="Pfam" id="PF00083">
    <property type="entry name" value="Sugar_tr"/>
    <property type="match status" value="1"/>
</dbReference>
<keyword evidence="5 7" id="KW-0472">Membrane</keyword>
<dbReference type="OMA" id="WGVVADC"/>
<keyword evidence="3 7" id="KW-0812">Transmembrane</keyword>
<feature type="domain" description="Major facilitator superfamily (MFS) profile" evidence="8">
    <location>
        <begin position="1"/>
        <end position="316"/>
    </location>
</feature>
<feature type="transmembrane region" description="Helical" evidence="7">
    <location>
        <begin position="48"/>
        <end position="69"/>
    </location>
</feature>
<evidence type="ECO:0000256" key="5">
    <source>
        <dbReference type="ARBA" id="ARBA00023136"/>
    </source>
</evidence>
<dbReference type="GO" id="GO:0090333">
    <property type="term" value="P:regulation of stomatal closure"/>
    <property type="evidence" value="ECO:0000318"/>
    <property type="project" value="GO_Central"/>
</dbReference>
<dbReference type="PROSITE" id="PS50850">
    <property type="entry name" value="MFS"/>
    <property type="match status" value="1"/>
</dbReference>
<reference evidence="10" key="1">
    <citation type="journal article" date="2017" name="Nature">
        <title>The sunflower genome provides insights into oil metabolism, flowering and Asterid evolution.</title>
        <authorList>
            <person name="Badouin H."/>
            <person name="Gouzy J."/>
            <person name="Grassa C.J."/>
            <person name="Murat F."/>
            <person name="Staton S.E."/>
            <person name="Cottret L."/>
            <person name="Lelandais-Briere C."/>
            <person name="Owens G.L."/>
            <person name="Carrere S."/>
            <person name="Mayjonade B."/>
            <person name="Legrand L."/>
            <person name="Gill N."/>
            <person name="Kane N.C."/>
            <person name="Bowers J.E."/>
            <person name="Hubner S."/>
            <person name="Bellec A."/>
            <person name="Berard A."/>
            <person name="Berges H."/>
            <person name="Blanchet N."/>
            <person name="Boniface M.C."/>
            <person name="Brunel D."/>
            <person name="Catrice O."/>
            <person name="Chaidir N."/>
            <person name="Claudel C."/>
            <person name="Donnadieu C."/>
            <person name="Faraut T."/>
            <person name="Fievet G."/>
            <person name="Helmstetter N."/>
            <person name="King M."/>
            <person name="Knapp S.J."/>
            <person name="Lai Z."/>
            <person name="Le Paslier M.C."/>
            <person name="Lippi Y."/>
            <person name="Lorenzon L."/>
            <person name="Mandel J.R."/>
            <person name="Marage G."/>
            <person name="Marchand G."/>
            <person name="Marquand E."/>
            <person name="Bret-Mestries E."/>
            <person name="Morien E."/>
            <person name="Nambeesan S."/>
            <person name="Nguyen T."/>
            <person name="Pegot-Espagnet P."/>
            <person name="Pouilly N."/>
            <person name="Raftis F."/>
            <person name="Sallet E."/>
            <person name="Schiex T."/>
            <person name="Thomas J."/>
            <person name="Vandecasteele C."/>
            <person name="Vares D."/>
            <person name="Vear F."/>
            <person name="Vautrin S."/>
            <person name="Crespi M."/>
            <person name="Mangin B."/>
            <person name="Burke J.M."/>
            <person name="Salse J."/>
            <person name="Munos S."/>
            <person name="Vincourt P."/>
            <person name="Rieseberg L.H."/>
            <person name="Langlade N.B."/>
        </authorList>
    </citation>
    <scope>NUCLEOTIDE SEQUENCE [LARGE SCALE GENOMIC DNA]</scope>
    <source>
        <strain evidence="10">cv. SF193</strain>
    </source>
</reference>
<dbReference type="InterPro" id="IPR005828">
    <property type="entry name" value="MFS_sugar_transport-like"/>
</dbReference>
<evidence type="ECO:0000313" key="10">
    <source>
        <dbReference type="Proteomes" id="UP000215914"/>
    </source>
</evidence>
<dbReference type="InterPro" id="IPR020846">
    <property type="entry name" value="MFS_dom"/>
</dbReference>
<keyword evidence="10" id="KW-1185">Reference proteome</keyword>
<evidence type="ECO:0000256" key="3">
    <source>
        <dbReference type="ARBA" id="ARBA00022692"/>
    </source>
</evidence>
<protein>
    <submittedName>
        <fullName evidence="9">Putative major facilitator, sugar transporter-like, Major facilitator superfamily domain protein</fullName>
    </submittedName>
</protein>
<evidence type="ECO:0000256" key="7">
    <source>
        <dbReference type="SAM" id="Phobius"/>
    </source>
</evidence>
<dbReference type="Proteomes" id="UP000215914">
    <property type="component" value="Chromosome 4"/>
</dbReference>
<organism evidence="9 10">
    <name type="scientific">Helianthus annuus</name>
    <name type="common">Common sunflower</name>
    <dbReference type="NCBI Taxonomy" id="4232"/>
    <lineage>
        <taxon>Eukaryota</taxon>
        <taxon>Viridiplantae</taxon>
        <taxon>Streptophyta</taxon>
        <taxon>Embryophyta</taxon>
        <taxon>Tracheophyta</taxon>
        <taxon>Spermatophyta</taxon>
        <taxon>Magnoliopsida</taxon>
        <taxon>eudicotyledons</taxon>
        <taxon>Gunneridae</taxon>
        <taxon>Pentapetalae</taxon>
        <taxon>asterids</taxon>
        <taxon>campanulids</taxon>
        <taxon>Asterales</taxon>
        <taxon>Asteraceae</taxon>
        <taxon>Asteroideae</taxon>
        <taxon>Heliantheae alliance</taxon>
        <taxon>Heliantheae</taxon>
        <taxon>Helianthus</taxon>
    </lineage>
</organism>
<evidence type="ECO:0000313" key="9">
    <source>
        <dbReference type="EMBL" id="OTG28796.1"/>
    </source>
</evidence>
<dbReference type="AlphaFoldDB" id="A0A251V103"/>
<evidence type="ECO:0000256" key="6">
    <source>
        <dbReference type="ARBA" id="ARBA00044504"/>
    </source>
</evidence>
<feature type="transmembrane region" description="Helical" evidence="7">
    <location>
        <begin position="89"/>
        <end position="111"/>
    </location>
</feature>
<evidence type="ECO:0000256" key="2">
    <source>
        <dbReference type="ARBA" id="ARBA00022448"/>
    </source>
</evidence>
<dbReference type="PANTHER" id="PTHR23504">
    <property type="entry name" value="MAJOR FACILITATOR SUPERFAMILY DOMAIN-CONTAINING PROTEIN 10"/>
    <property type="match status" value="1"/>
</dbReference>
<dbReference type="GO" id="GO:0022821">
    <property type="term" value="F:solute:potassium antiporter activity"/>
    <property type="evidence" value="ECO:0000318"/>
    <property type="project" value="GO_Central"/>
</dbReference>
<dbReference type="PANTHER" id="PTHR23504:SF114">
    <property type="entry name" value="PROTEIN ZINC INDUCED FACILITATOR-LIKE 1"/>
    <property type="match status" value="1"/>
</dbReference>
<keyword evidence="2" id="KW-0813">Transport</keyword>
<dbReference type="EMBL" id="CM007893">
    <property type="protein sequence ID" value="OTG28796.1"/>
    <property type="molecule type" value="Genomic_DNA"/>
</dbReference>
<dbReference type="SUPFAM" id="SSF103473">
    <property type="entry name" value="MFS general substrate transporter"/>
    <property type="match status" value="1"/>
</dbReference>
<keyword evidence="4 7" id="KW-1133">Transmembrane helix</keyword>
<name>A0A251V103_HELAN</name>
<accession>A0A251V103</accession>
<comment type="similarity">
    <text evidence="6">Belongs to the major facilitator superfamily. Phosphate:H(+) symporter (TC 2.A.1.9) family.</text>
</comment>
<gene>
    <name evidence="9" type="ORF">HannXRQ_Chr04g0115231</name>
</gene>
<dbReference type="InParanoid" id="A0A251V103"/>
<feature type="transmembrane region" description="Helical" evidence="7">
    <location>
        <begin position="123"/>
        <end position="143"/>
    </location>
</feature>
<sequence length="316" mass="35263">MIRDFNIAETEEDISYYAGFVGAAYMVGRALTSVFWGLCADRYGRKPVILIGTSTVFVTTPIVFLPMVLHKSFECIVLLKLVTFILFRVIFNTLFGFSVNYWMAIITRFLLGFLNGLLGPIKVSSSWGIGLVIGPALGGFLAQPAEKFPSLVSSDSLFGRFPYLLPCLCISIFALVVTIGAIWLPVKREWDFGCVAVSVVMVERGVEVEMVVERAMEVEVLGRVGRKKARVVVVVPLENSTWCQALTWYARLVGRQQLLVGSLAASYVHDAEEKTNEKKDSTFLSLLKNWPLMSSIIVYGIFSFHDMAYSEVDYNI</sequence>
<proteinExistence type="inferred from homology"/>
<keyword evidence="9" id="KW-0762">Sugar transport</keyword>
<evidence type="ECO:0000256" key="4">
    <source>
        <dbReference type="ARBA" id="ARBA00022989"/>
    </source>
</evidence>
<evidence type="ECO:0000256" key="1">
    <source>
        <dbReference type="ARBA" id="ARBA00004141"/>
    </source>
</evidence>
<feature type="transmembrane region" description="Helical" evidence="7">
    <location>
        <begin position="163"/>
        <end position="184"/>
    </location>
</feature>
<dbReference type="GO" id="GO:0009705">
    <property type="term" value="C:plant-type vacuole membrane"/>
    <property type="evidence" value="ECO:0000318"/>
    <property type="project" value="GO_Central"/>
</dbReference>
<comment type="subcellular location">
    <subcellularLocation>
        <location evidence="1">Membrane</location>
        <topology evidence="1">Multi-pass membrane protein</topology>
    </subcellularLocation>
</comment>
<dbReference type="InterPro" id="IPR036259">
    <property type="entry name" value="MFS_trans_sf"/>
</dbReference>
<dbReference type="GO" id="GO:0005886">
    <property type="term" value="C:plasma membrane"/>
    <property type="evidence" value="ECO:0000318"/>
    <property type="project" value="GO_Central"/>
</dbReference>
<feature type="transmembrane region" description="Helical" evidence="7">
    <location>
        <begin position="14"/>
        <end position="36"/>
    </location>
</feature>
<dbReference type="Gene3D" id="1.20.1250.20">
    <property type="entry name" value="MFS general substrate transporter like domains"/>
    <property type="match status" value="1"/>
</dbReference>